<dbReference type="AlphaFoldDB" id="A0A3S4VZY9"/>
<dbReference type="EMBL" id="LR134359">
    <property type="protein sequence ID" value="VEG62164.1"/>
    <property type="molecule type" value="Genomic_DNA"/>
</dbReference>
<evidence type="ECO:0000313" key="1">
    <source>
        <dbReference type="EMBL" id="VEG62164.1"/>
    </source>
</evidence>
<evidence type="ECO:0000313" key="2">
    <source>
        <dbReference type="Proteomes" id="UP000275504"/>
    </source>
</evidence>
<proteinExistence type="predicted"/>
<sequence>MKDYGISYMPELEQILLEPKEPIINNKLDENKINELMIKNYKDFQGIKGEKRRNWRKLLAMRS</sequence>
<name>A0A3S4VZY9_CAMJU</name>
<dbReference type="Proteomes" id="UP000275504">
    <property type="component" value="Chromosome"/>
</dbReference>
<reference evidence="1 2" key="1">
    <citation type="submission" date="2018-12" db="EMBL/GenBank/DDBJ databases">
        <authorList>
            <consortium name="Pathogen Informatics"/>
        </authorList>
    </citation>
    <scope>NUCLEOTIDE SEQUENCE [LARGE SCALE GENOMIC DNA]</scope>
    <source>
        <strain evidence="1 2">NCTC11951</strain>
    </source>
</reference>
<protein>
    <submittedName>
        <fullName evidence="1">Uncharacterized protein</fullName>
    </submittedName>
</protein>
<organism evidence="1 2">
    <name type="scientific">Campylobacter jejuni subsp. doylei</name>
    <dbReference type="NCBI Taxonomy" id="32021"/>
    <lineage>
        <taxon>Bacteria</taxon>
        <taxon>Pseudomonadati</taxon>
        <taxon>Campylobacterota</taxon>
        <taxon>Epsilonproteobacteria</taxon>
        <taxon>Campylobacterales</taxon>
        <taxon>Campylobacteraceae</taxon>
        <taxon>Campylobacter</taxon>
    </lineage>
</organism>
<gene>
    <name evidence="1" type="ORF">NCTC11951_01294</name>
</gene>
<accession>A0A3S4VZY9</accession>